<keyword evidence="3" id="KW-1185">Reference proteome</keyword>
<feature type="region of interest" description="Disordered" evidence="1">
    <location>
        <begin position="1"/>
        <end position="26"/>
    </location>
</feature>
<dbReference type="Proteomes" id="UP001529510">
    <property type="component" value="Unassembled WGS sequence"/>
</dbReference>
<dbReference type="EMBL" id="JAMKFB020000013">
    <property type="protein sequence ID" value="KAL0177066.1"/>
    <property type="molecule type" value="Genomic_DNA"/>
</dbReference>
<evidence type="ECO:0000313" key="2">
    <source>
        <dbReference type="EMBL" id="KAL0177066.1"/>
    </source>
</evidence>
<reference evidence="2 3" key="1">
    <citation type="submission" date="2024-05" db="EMBL/GenBank/DDBJ databases">
        <title>Genome sequencing and assembly of Indian major carp, Cirrhinus mrigala (Hamilton, 1822).</title>
        <authorList>
            <person name="Mohindra V."/>
            <person name="Chowdhury L.M."/>
            <person name="Lal K."/>
            <person name="Jena J.K."/>
        </authorList>
    </citation>
    <scope>NUCLEOTIDE SEQUENCE [LARGE SCALE GENOMIC DNA]</scope>
    <source>
        <strain evidence="2">CM1030</strain>
        <tissue evidence="2">Blood</tissue>
    </source>
</reference>
<sequence>SSTDPSIPPIPEPTPTTDSDPVPTPGLSFVVLESAAMSILEPEPATMSI</sequence>
<gene>
    <name evidence="2" type="ORF">M9458_025960</name>
</gene>
<feature type="non-terminal residue" evidence="2">
    <location>
        <position position="49"/>
    </location>
</feature>
<protein>
    <submittedName>
        <fullName evidence="2">Uncharacterized protein</fullName>
    </submittedName>
</protein>
<comment type="caution">
    <text evidence="2">The sequence shown here is derived from an EMBL/GenBank/DDBJ whole genome shotgun (WGS) entry which is preliminary data.</text>
</comment>
<name>A0ABD0PUG4_CIRMR</name>
<organism evidence="2 3">
    <name type="scientific">Cirrhinus mrigala</name>
    <name type="common">Mrigala</name>
    <dbReference type="NCBI Taxonomy" id="683832"/>
    <lineage>
        <taxon>Eukaryota</taxon>
        <taxon>Metazoa</taxon>
        <taxon>Chordata</taxon>
        <taxon>Craniata</taxon>
        <taxon>Vertebrata</taxon>
        <taxon>Euteleostomi</taxon>
        <taxon>Actinopterygii</taxon>
        <taxon>Neopterygii</taxon>
        <taxon>Teleostei</taxon>
        <taxon>Ostariophysi</taxon>
        <taxon>Cypriniformes</taxon>
        <taxon>Cyprinidae</taxon>
        <taxon>Labeoninae</taxon>
        <taxon>Labeonini</taxon>
        <taxon>Cirrhinus</taxon>
    </lineage>
</organism>
<feature type="compositionally biased region" description="Pro residues" evidence="1">
    <location>
        <begin position="1"/>
        <end position="14"/>
    </location>
</feature>
<evidence type="ECO:0000313" key="3">
    <source>
        <dbReference type="Proteomes" id="UP001529510"/>
    </source>
</evidence>
<feature type="non-terminal residue" evidence="2">
    <location>
        <position position="1"/>
    </location>
</feature>
<accession>A0ABD0PUG4</accession>
<evidence type="ECO:0000256" key="1">
    <source>
        <dbReference type="SAM" id="MobiDB-lite"/>
    </source>
</evidence>
<dbReference type="AlphaFoldDB" id="A0ABD0PUG4"/>
<proteinExistence type="predicted"/>